<keyword evidence="1" id="KW-0805">Transcription regulation</keyword>
<dbReference type="AlphaFoldDB" id="A0A3Q8XQK7"/>
<dbReference type="Gene3D" id="1.10.10.60">
    <property type="entry name" value="Homeodomain-like"/>
    <property type="match status" value="2"/>
</dbReference>
<dbReference type="PANTHER" id="PTHR46796:SF13">
    <property type="entry name" value="HTH-TYPE TRANSCRIPTIONAL ACTIVATOR RHAS"/>
    <property type="match status" value="1"/>
</dbReference>
<dbReference type="KEGG" id="abaw:D5400_17815"/>
<dbReference type="InterPro" id="IPR009057">
    <property type="entry name" value="Homeodomain-like_sf"/>
</dbReference>
<organism evidence="5 6">
    <name type="scientific">Georhizobium profundi</name>
    <dbReference type="NCBI Taxonomy" id="2341112"/>
    <lineage>
        <taxon>Bacteria</taxon>
        <taxon>Pseudomonadati</taxon>
        <taxon>Pseudomonadota</taxon>
        <taxon>Alphaproteobacteria</taxon>
        <taxon>Hyphomicrobiales</taxon>
        <taxon>Rhizobiaceae</taxon>
        <taxon>Georhizobium</taxon>
    </lineage>
</organism>
<dbReference type="GO" id="GO:0003700">
    <property type="term" value="F:DNA-binding transcription factor activity"/>
    <property type="evidence" value="ECO:0007669"/>
    <property type="project" value="InterPro"/>
</dbReference>
<dbReference type="Proteomes" id="UP000268192">
    <property type="component" value="Chromosome"/>
</dbReference>
<dbReference type="GO" id="GO:0043565">
    <property type="term" value="F:sequence-specific DNA binding"/>
    <property type="evidence" value="ECO:0007669"/>
    <property type="project" value="InterPro"/>
</dbReference>
<evidence type="ECO:0000259" key="4">
    <source>
        <dbReference type="PROSITE" id="PS01124"/>
    </source>
</evidence>
<accession>A0A3Q8XQK7</accession>
<sequence length="304" mass="33033">MPEVALDPLASIVALLKPRPDISKMVAAGGRWQVERTDMASPFYAAIVDGCARLVVERQKPILLRAGDFVIVPELNSFTMTSEVPPPPGVARLPLETGPGMFRLGPPDSPVEMRALVGHCRFDAPDKALLLSVLPQMIHVCGQDRLTALVMMLYDETSAERPARAMILDRLLEVLMIEALRSGAGPDLPPGLVRGLSDPRLGAALHRIHNAGSNSITVKGLAQEAGLSRSAFFERFKATLGCTPMEYAIRWRMAVARDLLMRGQLTNAEIAHQVGYGSASAFGMAFVRNWGMSPRAFIESHAKE</sequence>
<dbReference type="InterPro" id="IPR018060">
    <property type="entry name" value="HTH_AraC"/>
</dbReference>
<dbReference type="Pfam" id="PF12852">
    <property type="entry name" value="Cupin_6"/>
    <property type="match status" value="1"/>
</dbReference>
<evidence type="ECO:0000256" key="1">
    <source>
        <dbReference type="ARBA" id="ARBA00023015"/>
    </source>
</evidence>
<dbReference type="InterPro" id="IPR032783">
    <property type="entry name" value="AraC_lig"/>
</dbReference>
<dbReference type="RefSeq" id="WP_126011246.1">
    <property type="nucleotide sequence ID" value="NZ_CP032509.1"/>
</dbReference>
<gene>
    <name evidence="5" type="ORF">D5400_17815</name>
</gene>
<dbReference type="Pfam" id="PF12833">
    <property type="entry name" value="HTH_18"/>
    <property type="match status" value="1"/>
</dbReference>
<dbReference type="PANTHER" id="PTHR46796">
    <property type="entry name" value="HTH-TYPE TRANSCRIPTIONAL ACTIVATOR RHAS-RELATED"/>
    <property type="match status" value="1"/>
</dbReference>
<keyword evidence="3" id="KW-0804">Transcription</keyword>
<protein>
    <submittedName>
        <fullName evidence="5">AraC family transcriptional regulator</fullName>
    </submittedName>
</protein>
<evidence type="ECO:0000256" key="3">
    <source>
        <dbReference type="ARBA" id="ARBA00023163"/>
    </source>
</evidence>
<dbReference type="OrthoDB" id="9783876at2"/>
<dbReference type="PROSITE" id="PS01124">
    <property type="entry name" value="HTH_ARAC_FAMILY_2"/>
    <property type="match status" value="1"/>
</dbReference>
<evidence type="ECO:0000313" key="5">
    <source>
        <dbReference type="EMBL" id="AZN72885.1"/>
    </source>
</evidence>
<proteinExistence type="predicted"/>
<evidence type="ECO:0000256" key="2">
    <source>
        <dbReference type="ARBA" id="ARBA00023125"/>
    </source>
</evidence>
<dbReference type="SMART" id="SM00342">
    <property type="entry name" value="HTH_ARAC"/>
    <property type="match status" value="1"/>
</dbReference>
<keyword evidence="6" id="KW-1185">Reference proteome</keyword>
<reference evidence="5 6" key="1">
    <citation type="submission" date="2018-09" db="EMBL/GenBank/DDBJ databases">
        <title>Marinorhizobium profundi gen. nov., sp. nov., isolated from a deep-sea sediment sample from the New Britain Trench and proposal of Marinorhizobiaceae fam. nov. in the order Rhizobiales of the class Alphaproteobacteria.</title>
        <authorList>
            <person name="Cao J."/>
        </authorList>
    </citation>
    <scope>NUCLEOTIDE SEQUENCE [LARGE SCALE GENOMIC DNA]</scope>
    <source>
        <strain evidence="5 6">WS11</strain>
    </source>
</reference>
<evidence type="ECO:0000313" key="6">
    <source>
        <dbReference type="Proteomes" id="UP000268192"/>
    </source>
</evidence>
<dbReference type="EMBL" id="CP032509">
    <property type="protein sequence ID" value="AZN72885.1"/>
    <property type="molecule type" value="Genomic_DNA"/>
</dbReference>
<feature type="domain" description="HTH araC/xylS-type" evidence="4">
    <location>
        <begin position="202"/>
        <end position="300"/>
    </location>
</feature>
<keyword evidence="2" id="KW-0238">DNA-binding</keyword>
<dbReference type="InterPro" id="IPR050204">
    <property type="entry name" value="AraC_XylS_family_regulators"/>
</dbReference>
<dbReference type="SUPFAM" id="SSF46689">
    <property type="entry name" value="Homeodomain-like"/>
    <property type="match status" value="2"/>
</dbReference>
<name>A0A3Q8XQK7_9HYPH</name>